<dbReference type="InterPro" id="IPR010099">
    <property type="entry name" value="SDR39U1"/>
</dbReference>
<protein>
    <recommendedName>
        <fullName evidence="6">DUF1731 domain-containing protein</fullName>
    </recommendedName>
</protein>
<dbReference type="RefSeq" id="WP_133994513.1">
    <property type="nucleotide sequence ID" value="NZ_SODV01000001.1"/>
</dbReference>
<dbReference type="PANTHER" id="PTHR11092">
    <property type="entry name" value="SUGAR NUCLEOTIDE EPIMERASE RELATED"/>
    <property type="match status" value="1"/>
</dbReference>
<evidence type="ECO:0000313" key="4">
    <source>
        <dbReference type="EMBL" id="TDX01875.1"/>
    </source>
</evidence>
<proteinExistence type="inferred from homology"/>
<evidence type="ECO:0000259" key="2">
    <source>
        <dbReference type="Pfam" id="PF01370"/>
    </source>
</evidence>
<accession>A0A4R8DWJ0</accession>
<dbReference type="InterPro" id="IPR036291">
    <property type="entry name" value="NAD(P)-bd_dom_sf"/>
</dbReference>
<dbReference type="OrthoDB" id="9801773at2"/>
<dbReference type="EMBL" id="SODV01000001">
    <property type="protein sequence ID" value="TDX01875.1"/>
    <property type="molecule type" value="Genomic_DNA"/>
</dbReference>
<dbReference type="Pfam" id="PF08338">
    <property type="entry name" value="DUF1731"/>
    <property type="match status" value="1"/>
</dbReference>
<dbReference type="Proteomes" id="UP000294498">
    <property type="component" value="Unassembled WGS sequence"/>
</dbReference>
<comment type="similarity">
    <text evidence="1">Belongs to the NAD(P)-dependent epimerase/dehydratase family. SDR39U1 subfamily.</text>
</comment>
<dbReference type="AlphaFoldDB" id="A0A4R8DWJ0"/>
<dbReference type="NCBIfam" id="TIGR01777">
    <property type="entry name" value="yfcH"/>
    <property type="match status" value="1"/>
</dbReference>
<comment type="caution">
    <text evidence="4">The sequence shown here is derived from an EMBL/GenBank/DDBJ whole genome shotgun (WGS) entry which is preliminary data.</text>
</comment>
<keyword evidence="5" id="KW-1185">Reference proteome</keyword>
<dbReference type="PANTHER" id="PTHR11092:SF0">
    <property type="entry name" value="EPIMERASE FAMILY PROTEIN SDR39U1"/>
    <property type="match status" value="1"/>
</dbReference>
<feature type="domain" description="DUF1731" evidence="3">
    <location>
        <begin position="251"/>
        <end position="300"/>
    </location>
</feature>
<evidence type="ECO:0000256" key="1">
    <source>
        <dbReference type="ARBA" id="ARBA00009353"/>
    </source>
</evidence>
<feature type="domain" description="NAD-dependent epimerase/dehydratase" evidence="2">
    <location>
        <begin position="6"/>
        <end position="221"/>
    </location>
</feature>
<dbReference type="Gene3D" id="3.40.50.720">
    <property type="entry name" value="NAD(P)-binding Rossmann-like Domain"/>
    <property type="match status" value="1"/>
</dbReference>
<evidence type="ECO:0000259" key="3">
    <source>
        <dbReference type="Pfam" id="PF08338"/>
    </source>
</evidence>
<reference evidence="4 5" key="1">
    <citation type="submission" date="2019-03" db="EMBL/GenBank/DDBJ databases">
        <title>Genomic Encyclopedia of Type Strains, Phase IV (KMG-IV): sequencing the most valuable type-strain genomes for metagenomic binning, comparative biology and taxonomic classification.</title>
        <authorList>
            <person name="Goeker M."/>
        </authorList>
    </citation>
    <scope>NUCLEOTIDE SEQUENCE [LARGE SCALE GENOMIC DNA]</scope>
    <source>
        <strain evidence="4 5">DSM 100059</strain>
    </source>
</reference>
<dbReference type="Pfam" id="PF01370">
    <property type="entry name" value="Epimerase"/>
    <property type="match status" value="1"/>
</dbReference>
<dbReference type="InterPro" id="IPR001509">
    <property type="entry name" value="Epimerase_deHydtase"/>
</dbReference>
<gene>
    <name evidence="4" type="ORF">EDB95_2919</name>
</gene>
<organism evidence="4 5">
    <name type="scientific">Dinghuibacter silviterrae</name>
    <dbReference type="NCBI Taxonomy" id="1539049"/>
    <lineage>
        <taxon>Bacteria</taxon>
        <taxon>Pseudomonadati</taxon>
        <taxon>Bacteroidota</taxon>
        <taxon>Chitinophagia</taxon>
        <taxon>Chitinophagales</taxon>
        <taxon>Chitinophagaceae</taxon>
        <taxon>Dinghuibacter</taxon>
    </lineage>
</organism>
<dbReference type="InterPro" id="IPR013549">
    <property type="entry name" value="DUF1731"/>
</dbReference>
<sequence>MPFHKIVLAGGNGYLGGVLAAYYSPLAEEVVLLSRSKAPTRGNIRTVVWDATREGAWAAELRNADLLVNLCGKNVNCRYTRKNRQAILRSRVRPTALLGRVIRRLTHPPALWINVTSATIYRHAEDRPQDEAHGELGKGFSVDICRSWERVFFAAETPGVRKVALRMGIVFGAEDGVFPRLQKLVSWGLGGPQGNGRQYVSWIHETDAARVTEWLLHHPEMEGAINCTAPYPVTNEEQMRIIRGGHWGLPAPAWLLSIGARLIGTETELILKSRWVLPTRLENAGFVFKYAHLEDAVAEIRI</sequence>
<evidence type="ECO:0000313" key="5">
    <source>
        <dbReference type="Proteomes" id="UP000294498"/>
    </source>
</evidence>
<dbReference type="SUPFAM" id="SSF51735">
    <property type="entry name" value="NAD(P)-binding Rossmann-fold domains"/>
    <property type="match status" value="1"/>
</dbReference>
<name>A0A4R8DWJ0_9BACT</name>
<evidence type="ECO:0008006" key="6">
    <source>
        <dbReference type="Google" id="ProtNLM"/>
    </source>
</evidence>